<feature type="transmembrane region" description="Helical" evidence="1">
    <location>
        <begin position="140"/>
        <end position="163"/>
    </location>
</feature>
<protein>
    <submittedName>
        <fullName evidence="2">Uncharacterized protein</fullName>
    </submittedName>
</protein>
<keyword evidence="1" id="KW-1133">Transmembrane helix</keyword>
<gene>
    <name evidence="2" type="ORF">CLV81_2731</name>
</gene>
<accession>A0A2T0M9Z8</accession>
<feature type="transmembrane region" description="Helical" evidence="1">
    <location>
        <begin position="45"/>
        <end position="66"/>
    </location>
</feature>
<feature type="transmembrane region" description="Helical" evidence="1">
    <location>
        <begin position="87"/>
        <end position="120"/>
    </location>
</feature>
<name>A0A2T0M9Z8_9FLAO</name>
<dbReference type="EMBL" id="PVYX01000002">
    <property type="protein sequence ID" value="PRX54331.1"/>
    <property type="molecule type" value="Genomic_DNA"/>
</dbReference>
<dbReference type="AlphaFoldDB" id="A0A2T0M9Z8"/>
<organism evidence="2 3">
    <name type="scientific">Flagellimonas meridianipacifica</name>
    <dbReference type="NCBI Taxonomy" id="1080225"/>
    <lineage>
        <taxon>Bacteria</taxon>
        <taxon>Pseudomonadati</taxon>
        <taxon>Bacteroidota</taxon>
        <taxon>Flavobacteriia</taxon>
        <taxon>Flavobacteriales</taxon>
        <taxon>Flavobacteriaceae</taxon>
        <taxon>Flagellimonas</taxon>
    </lineage>
</organism>
<reference evidence="2 3" key="1">
    <citation type="submission" date="2018-03" db="EMBL/GenBank/DDBJ databases">
        <title>Genomic Encyclopedia of Archaeal and Bacterial Type Strains, Phase II (KMG-II): from individual species to whole genera.</title>
        <authorList>
            <person name="Goeker M."/>
        </authorList>
    </citation>
    <scope>NUCLEOTIDE SEQUENCE [LARGE SCALE GENOMIC DNA]</scope>
    <source>
        <strain evidence="2 3">DSM 25027</strain>
    </source>
</reference>
<keyword evidence="1" id="KW-0472">Membrane</keyword>
<dbReference type="OrthoDB" id="9815205at2"/>
<dbReference type="RefSeq" id="WP_106145617.1">
    <property type="nucleotide sequence ID" value="NZ_PVYX01000002.1"/>
</dbReference>
<evidence type="ECO:0000256" key="1">
    <source>
        <dbReference type="SAM" id="Phobius"/>
    </source>
</evidence>
<keyword evidence="3" id="KW-1185">Reference proteome</keyword>
<evidence type="ECO:0000313" key="3">
    <source>
        <dbReference type="Proteomes" id="UP000237640"/>
    </source>
</evidence>
<keyword evidence="1" id="KW-0812">Transmembrane</keyword>
<comment type="caution">
    <text evidence="2">The sequence shown here is derived from an EMBL/GenBank/DDBJ whole genome shotgun (WGS) entry which is preliminary data.</text>
</comment>
<sequence length="174" mass="19722">MTFSKNHRILITLVVTALALTHILWDHFNGGIPTHYLLHDKNLPGIPNWLGALALPFFTWFLLYRIAKRVNSSDSKENLKLVVLRFLAALIVSIIIAFCFTFTIDIIDYIMLIIFALAFIFPLYKSEFLLGWVLGSAFTFGAAIPMGFGSLFALVCFVFYLIGRFIKKLLGIKV</sequence>
<dbReference type="Proteomes" id="UP000237640">
    <property type="component" value="Unassembled WGS sequence"/>
</dbReference>
<feature type="transmembrane region" description="Helical" evidence="1">
    <location>
        <begin position="7"/>
        <end position="25"/>
    </location>
</feature>
<proteinExistence type="predicted"/>
<evidence type="ECO:0000313" key="2">
    <source>
        <dbReference type="EMBL" id="PRX54331.1"/>
    </source>
</evidence>